<dbReference type="InterPro" id="IPR036116">
    <property type="entry name" value="FN3_sf"/>
</dbReference>
<dbReference type="InterPro" id="IPR003598">
    <property type="entry name" value="Ig_sub2"/>
</dbReference>
<keyword evidence="1" id="KW-0677">Repeat</keyword>
<dbReference type="Gene3D" id="2.60.40.10">
    <property type="entry name" value="Immunoglobulins"/>
    <property type="match status" value="3"/>
</dbReference>
<dbReference type="InterPro" id="IPR013783">
    <property type="entry name" value="Ig-like_fold"/>
</dbReference>
<protein>
    <recommendedName>
        <fullName evidence="7">Down syndrome cell adhesion molecule-like protein Dscam2</fullName>
    </recommendedName>
</protein>
<sequence length="744" mass="80905">MVPVVPIGDEVAWLLALRWPAHLGQSVALSTVHPCTALLCCTGAQLSMYHTPSRRFSGESPSVEVKKTTNLETNLHGLLKFANYSVQAVAFTSAGEGVRSEHVHCTTEQDVGDVQHRGNHSLPCNSSPHPAVSKYHSKNMQVELRSTSADEPSTCVHNKLLDTKANGGGATCGQRLYIDNHERHKLTCRCGDACARGSDNPPDRQATQSAACSTAVDHFAFVSCNLCMQAEGTRRHLLRDTFDWSIISSATPAAVDQPTMNIVDHSNHTQCGMNQQKVKRRKNISPRFFRVPFTVPGPPEMVKALAMTSDSILVAWTRPVEPNGNIVKYYVYTRYMQVRNKDVQKETVMEDMEPIYEARQLKEFQRYEFWVTAATIIGEGPSSPRVSQSPISRAPARIASFSRHVVAKAGSSLTLACRAVGLPAPSRTWRGPGSRPVSGPSHRLLPDHGLALAALRPEHAGNYTCLAENVFGRDEVTYTLSVLLPPAAPHLSVAAASARGLALAWRLPDNGGSPVTGMSLSLSLFLLLVARLLSSCTSWRQLFLASPSNRVPHATSLYWSFISINKARIPTSVSCSIAAPFSKDVAGGLFTAQQCKIGQLPLLHNAHMLNLANQGPREHSILVLAGANLLPHPVNMSPVAPLRRVAAARSCDVRELASIALELAAFGGCVASWSEVLTVVKAKKKNRRVSDNCGNRVTDTCLSFSYRSSPILLFLTALLRGPRTPAETAAFQNVTPRVEYSNRE</sequence>
<reference evidence="5 6" key="1">
    <citation type="submission" date="2023-02" db="EMBL/GenBank/DDBJ databases">
        <title>LHISI_Scaffold_Assembly.</title>
        <authorList>
            <person name="Stuart O.P."/>
            <person name="Cleave R."/>
            <person name="Magrath M.J.L."/>
            <person name="Mikheyev A.S."/>
        </authorList>
    </citation>
    <scope>NUCLEOTIDE SEQUENCE [LARGE SCALE GENOMIC DNA]</scope>
    <source>
        <strain evidence="5">Daus_M_001</strain>
        <tissue evidence="5">Leg muscle</tissue>
    </source>
</reference>
<evidence type="ECO:0000259" key="4">
    <source>
        <dbReference type="PROSITE" id="PS50853"/>
    </source>
</evidence>
<dbReference type="InterPro" id="IPR007110">
    <property type="entry name" value="Ig-like_dom"/>
</dbReference>
<dbReference type="PANTHER" id="PTHR44170:SF29">
    <property type="entry name" value="NEOGENIN"/>
    <property type="match status" value="1"/>
</dbReference>
<dbReference type="Pfam" id="PF00041">
    <property type="entry name" value="fn3"/>
    <property type="match status" value="1"/>
</dbReference>
<dbReference type="PANTHER" id="PTHR44170">
    <property type="entry name" value="PROTEIN SIDEKICK"/>
    <property type="match status" value="1"/>
</dbReference>
<dbReference type="SMART" id="SM00408">
    <property type="entry name" value="IGc2"/>
    <property type="match status" value="1"/>
</dbReference>
<comment type="caution">
    <text evidence="5">The sequence shown here is derived from an EMBL/GenBank/DDBJ whole genome shotgun (WGS) entry which is preliminary data.</text>
</comment>
<keyword evidence="2" id="KW-1015">Disulfide bond</keyword>
<dbReference type="SUPFAM" id="SSF48726">
    <property type="entry name" value="Immunoglobulin"/>
    <property type="match status" value="1"/>
</dbReference>
<dbReference type="CDD" id="cd00063">
    <property type="entry name" value="FN3"/>
    <property type="match status" value="2"/>
</dbReference>
<keyword evidence="6" id="KW-1185">Reference proteome</keyword>
<name>A0ABQ9GI67_9NEOP</name>
<dbReference type="EMBL" id="JARBHB010000012">
    <property type="protein sequence ID" value="KAJ8871689.1"/>
    <property type="molecule type" value="Genomic_DNA"/>
</dbReference>
<accession>A0ABQ9GI67</accession>
<evidence type="ECO:0000313" key="6">
    <source>
        <dbReference type="Proteomes" id="UP001159363"/>
    </source>
</evidence>
<dbReference type="InterPro" id="IPR003599">
    <property type="entry name" value="Ig_sub"/>
</dbReference>
<feature type="domain" description="Ig-like" evidence="3">
    <location>
        <begin position="384"/>
        <end position="481"/>
    </location>
</feature>
<dbReference type="Pfam" id="PF07679">
    <property type="entry name" value="I-set"/>
    <property type="match status" value="1"/>
</dbReference>
<dbReference type="InterPro" id="IPR036179">
    <property type="entry name" value="Ig-like_dom_sf"/>
</dbReference>
<dbReference type="PROSITE" id="PS50853">
    <property type="entry name" value="FN3"/>
    <property type="match status" value="1"/>
</dbReference>
<gene>
    <name evidence="5" type="ORF">PR048_028016</name>
</gene>
<proteinExistence type="predicted"/>
<dbReference type="SMART" id="SM00409">
    <property type="entry name" value="IG"/>
    <property type="match status" value="1"/>
</dbReference>
<evidence type="ECO:0000259" key="3">
    <source>
        <dbReference type="PROSITE" id="PS50835"/>
    </source>
</evidence>
<dbReference type="InterPro" id="IPR013098">
    <property type="entry name" value="Ig_I-set"/>
</dbReference>
<dbReference type="PROSITE" id="PS50835">
    <property type="entry name" value="IG_LIKE"/>
    <property type="match status" value="1"/>
</dbReference>
<dbReference type="InterPro" id="IPR003961">
    <property type="entry name" value="FN3_dom"/>
</dbReference>
<organism evidence="5 6">
    <name type="scientific">Dryococelus australis</name>
    <dbReference type="NCBI Taxonomy" id="614101"/>
    <lineage>
        <taxon>Eukaryota</taxon>
        <taxon>Metazoa</taxon>
        <taxon>Ecdysozoa</taxon>
        <taxon>Arthropoda</taxon>
        <taxon>Hexapoda</taxon>
        <taxon>Insecta</taxon>
        <taxon>Pterygota</taxon>
        <taxon>Neoptera</taxon>
        <taxon>Polyneoptera</taxon>
        <taxon>Phasmatodea</taxon>
        <taxon>Verophasmatodea</taxon>
        <taxon>Anareolatae</taxon>
        <taxon>Phasmatidae</taxon>
        <taxon>Eurycanthinae</taxon>
        <taxon>Dryococelus</taxon>
    </lineage>
</organism>
<evidence type="ECO:0000313" key="5">
    <source>
        <dbReference type="EMBL" id="KAJ8871689.1"/>
    </source>
</evidence>
<evidence type="ECO:0008006" key="7">
    <source>
        <dbReference type="Google" id="ProtNLM"/>
    </source>
</evidence>
<dbReference type="SUPFAM" id="SSF49265">
    <property type="entry name" value="Fibronectin type III"/>
    <property type="match status" value="1"/>
</dbReference>
<dbReference type="Proteomes" id="UP001159363">
    <property type="component" value="Chromosome 11"/>
</dbReference>
<evidence type="ECO:0000256" key="1">
    <source>
        <dbReference type="ARBA" id="ARBA00022737"/>
    </source>
</evidence>
<dbReference type="SMART" id="SM00060">
    <property type="entry name" value="FN3"/>
    <property type="match status" value="2"/>
</dbReference>
<feature type="domain" description="Fibronectin type-III" evidence="4">
    <location>
        <begin position="298"/>
        <end position="396"/>
    </location>
</feature>
<evidence type="ECO:0000256" key="2">
    <source>
        <dbReference type="ARBA" id="ARBA00023157"/>
    </source>
</evidence>